<evidence type="ECO:0000256" key="2">
    <source>
        <dbReference type="ARBA" id="ARBA00007330"/>
    </source>
</evidence>
<comment type="cofactor">
    <cofactor evidence="1">
        <name>FAD</name>
        <dbReference type="ChEBI" id="CHEBI:57692"/>
    </cofactor>
</comment>
<evidence type="ECO:0000256" key="3">
    <source>
        <dbReference type="ARBA" id="ARBA00022630"/>
    </source>
</evidence>
<dbReference type="EMBL" id="CP036281">
    <property type="protein sequence ID" value="QDU81397.1"/>
    <property type="molecule type" value="Genomic_DNA"/>
</dbReference>
<evidence type="ECO:0000259" key="6">
    <source>
        <dbReference type="Pfam" id="PF01266"/>
    </source>
</evidence>
<dbReference type="InterPro" id="IPR038299">
    <property type="entry name" value="DAO_C_sf"/>
</dbReference>
<dbReference type="KEGG" id="plon:Pla110_31380"/>
<dbReference type="Proteomes" id="UP000317178">
    <property type="component" value="Chromosome"/>
</dbReference>
<evidence type="ECO:0000256" key="1">
    <source>
        <dbReference type="ARBA" id="ARBA00001974"/>
    </source>
</evidence>
<sequence length="571" mass="64261">MNESAPILILGAGINGTAVARELALNNIPSCIVDEHDIAFGATSKSSRLIHGGLRYLEYADFKLVRESLQERNRLAKNAPQFIRPLRLHIPVASRFDGFMNAFSRFVNLSRVPGFKPLTRWMESNPDRGLYVIRTGLKLYDTFAANDQFPAHEVHRVGSAEAPPVDPQQYKWVCSYYDGQMWAVERFVLAMLEDTRQILAKQNHPFHVYSHHRVELKEGEARVLDHHGNCVHHWRPPMIINATGAWGDATLKSLNIPSDQLFLGTKGSHFFTRNRHLKSAIGKDALYAEASDGRPVFVLPVGDSIMVGTTDLPIEGSPEKALATAKELDYLLELTKELFPHIELTPAEIDFFYCGVRPLPYVPANSPSEISRGHAIHHQQVSLAGQGDVTLLTLIGGKLTTCRALAEDVANTVGQELNIQITQNSRDRLYPGAEEYPYSPSSLQELQERWATDFGLEIEEIKMLWELFGTRVRKVLETCLAEGETLTERIPDTLFPKAVVKWILQHEWVPHLEGLVNRRLMMLYDSPLKRESLVALANVMVEAKLLPSEKVDGEVESLVQTLSQMYGKQVF</sequence>
<accession>A0A518CQ82</accession>
<evidence type="ECO:0000259" key="7">
    <source>
        <dbReference type="Pfam" id="PF16901"/>
    </source>
</evidence>
<evidence type="ECO:0000313" key="8">
    <source>
        <dbReference type="EMBL" id="QDU81397.1"/>
    </source>
</evidence>
<dbReference type="Gene3D" id="3.30.9.10">
    <property type="entry name" value="D-Amino Acid Oxidase, subunit A, domain 2"/>
    <property type="match status" value="1"/>
</dbReference>
<protein>
    <submittedName>
        <fullName evidence="8">Aerobic glycerol-3-phosphate dehydrogenase</fullName>
        <ecNumber evidence="8">1.1.5.3</ecNumber>
    </submittedName>
</protein>
<reference evidence="8 9" key="1">
    <citation type="submission" date="2019-02" db="EMBL/GenBank/DDBJ databases">
        <title>Deep-cultivation of Planctomycetes and their phenomic and genomic characterization uncovers novel biology.</title>
        <authorList>
            <person name="Wiegand S."/>
            <person name="Jogler M."/>
            <person name="Boedeker C."/>
            <person name="Pinto D."/>
            <person name="Vollmers J."/>
            <person name="Rivas-Marin E."/>
            <person name="Kohn T."/>
            <person name="Peeters S.H."/>
            <person name="Heuer A."/>
            <person name="Rast P."/>
            <person name="Oberbeckmann S."/>
            <person name="Bunk B."/>
            <person name="Jeske O."/>
            <person name="Meyerdierks A."/>
            <person name="Storesund J.E."/>
            <person name="Kallscheuer N."/>
            <person name="Luecker S."/>
            <person name="Lage O.M."/>
            <person name="Pohl T."/>
            <person name="Merkel B.J."/>
            <person name="Hornburger P."/>
            <person name="Mueller R.-W."/>
            <person name="Bruemmer F."/>
            <person name="Labrenz M."/>
            <person name="Spormann A.M."/>
            <person name="Op den Camp H."/>
            <person name="Overmann J."/>
            <person name="Amann R."/>
            <person name="Jetten M.S.M."/>
            <person name="Mascher T."/>
            <person name="Medema M.H."/>
            <person name="Devos D.P."/>
            <person name="Kaster A.-K."/>
            <person name="Ovreas L."/>
            <person name="Rohde M."/>
            <person name="Galperin M.Y."/>
            <person name="Jogler C."/>
        </authorList>
    </citation>
    <scope>NUCLEOTIDE SEQUENCE [LARGE SCALE GENOMIC DNA]</scope>
    <source>
        <strain evidence="8 9">Pla110</strain>
    </source>
</reference>
<evidence type="ECO:0000256" key="4">
    <source>
        <dbReference type="ARBA" id="ARBA00022827"/>
    </source>
</evidence>
<dbReference type="InterPro" id="IPR000447">
    <property type="entry name" value="G3P_DH_FAD-dep"/>
</dbReference>
<gene>
    <name evidence="8" type="primary">glpD</name>
    <name evidence="8" type="ORF">Pla110_31380</name>
</gene>
<dbReference type="InterPro" id="IPR031656">
    <property type="entry name" value="DAO_C"/>
</dbReference>
<organism evidence="8 9">
    <name type="scientific">Polystyrenella longa</name>
    <dbReference type="NCBI Taxonomy" id="2528007"/>
    <lineage>
        <taxon>Bacteria</taxon>
        <taxon>Pseudomonadati</taxon>
        <taxon>Planctomycetota</taxon>
        <taxon>Planctomycetia</taxon>
        <taxon>Planctomycetales</taxon>
        <taxon>Planctomycetaceae</taxon>
        <taxon>Polystyrenella</taxon>
    </lineage>
</organism>
<dbReference type="OrthoDB" id="9766796at2"/>
<dbReference type="SUPFAM" id="SSF51905">
    <property type="entry name" value="FAD/NAD(P)-binding domain"/>
    <property type="match status" value="1"/>
</dbReference>
<dbReference type="InterPro" id="IPR036188">
    <property type="entry name" value="FAD/NAD-bd_sf"/>
</dbReference>
<proteinExistence type="inferred from homology"/>
<evidence type="ECO:0000313" key="9">
    <source>
        <dbReference type="Proteomes" id="UP000317178"/>
    </source>
</evidence>
<dbReference type="GO" id="GO:0046168">
    <property type="term" value="P:glycerol-3-phosphate catabolic process"/>
    <property type="evidence" value="ECO:0007669"/>
    <property type="project" value="TreeGrafter"/>
</dbReference>
<name>A0A518CQ82_9PLAN</name>
<evidence type="ECO:0000256" key="5">
    <source>
        <dbReference type="ARBA" id="ARBA00023002"/>
    </source>
</evidence>
<dbReference type="PANTHER" id="PTHR11985:SF15">
    <property type="entry name" value="GLYCEROL-3-PHOSPHATE DEHYDROGENASE, MITOCHONDRIAL"/>
    <property type="match status" value="1"/>
</dbReference>
<dbReference type="Gene3D" id="3.50.50.60">
    <property type="entry name" value="FAD/NAD(P)-binding domain"/>
    <property type="match status" value="2"/>
</dbReference>
<dbReference type="AlphaFoldDB" id="A0A518CQ82"/>
<feature type="domain" description="Alpha-glycerophosphate oxidase C-terminal" evidence="7">
    <location>
        <begin position="430"/>
        <end position="541"/>
    </location>
</feature>
<keyword evidence="5 8" id="KW-0560">Oxidoreductase</keyword>
<comment type="similarity">
    <text evidence="2">Belongs to the FAD-dependent glycerol-3-phosphate dehydrogenase family.</text>
</comment>
<keyword evidence="4" id="KW-0274">FAD</keyword>
<feature type="domain" description="FAD dependent oxidoreductase" evidence="6">
    <location>
        <begin position="7"/>
        <end position="367"/>
    </location>
</feature>
<dbReference type="Gene3D" id="1.10.8.870">
    <property type="entry name" value="Alpha-glycerophosphate oxidase, cap domain"/>
    <property type="match status" value="1"/>
</dbReference>
<dbReference type="EC" id="1.1.5.3" evidence="8"/>
<dbReference type="PRINTS" id="PR01001">
    <property type="entry name" value="FADG3PDH"/>
</dbReference>
<dbReference type="GO" id="GO:0004368">
    <property type="term" value="F:glycerol-3-phosphate dehydrogenase (quinone) activity"/>
    <property type="evidence" value="ECO:0007669"/>
    <property type="project" value="UniProtKB-EC"/>
</dbReference>
<dbReference type="RefSeq" id="WP_144996707.1">
    <property type="nucleotide sequence ID" value="NZ_CP036281.1"/>
</dbReference>
<dbReference type="Pfam" id="PF01266">
    <property type="entry name" value="DAO"/>
    <property type="match status" value="1"/>
</dbReference>
<dbReference type="PANTHER" id="PTHR11985">
    <property type="entry name" value="GLYCEROL-3-PHOSPHATE DEHYDROGENASE"/>
    <property type="match status" value="1"/>
</dbReference>
<keyword evidence="9" id="KW-1185">Reference proteome</keyword>
<dbReference type="Pfam" id="PF16901">
    <property type="entry name" value="DAO_C"/>
    <property type="match status" value="1"/>
</dbReference>
<keyword evidence="3" id="KW-0285">Flavoprotein</keyword>
<dbReference type="InterPro" id="IPR006076">
    <property type="entry name" value="FAD-dep_OxRdtase"/>
</dbReference>